<dbReference type="Proteomes" id="UP000002296">
    <property type="component" value="Unassembled WGS sequence"/>
</dbReference>
<dbReference type="EMBL" id="AAHK01002404">
    <property type="protein sequence ID" value="EAN82625.1"/>
    <property type="molecule type" value="Genomic_DNA"/>
</dbReference>
<feature type="non-terminal residue" evidence="2">
    <location>
        <position position="152"/>
    </location>
</feature>
<evidence type="ECO:0000256" key="1">
    <source>
        <dbReference type="SAM" id="MobiDB-lite"/>
    </source>
</evidence>
<name>Q4CQR9_TRYCC</name>
<proteinExistence type="predicted"/>
<keyword evidence="3" id="KW-1185">Reference proteome</keyword>
<dbReference type="PaxDb" id="353153-Q4CQR9"/>
<dbReference type="KEGG" id="tcr:503713.50"/>
<protein>
    <submittedName>
        <fullName evidence="2">Trans-sialidase, putative</fullName>
    </submittedName>
</protein>
<feature type="compositionally biased region" description="Basic and acidic residues" evidence="1">
    <location>
        <begin position="25"/>
        <end position="34"/>
    </location>
</feature>
<organism evidence="2 3">
    <name type="scientific">Trypanosoma cruzi (strain CL Brener)</name>
    <dbReference type="NCBI Taxonomy" id="353153"/>
    <lineage>
        <taxon>Eukaryota</taxon>
        <taxon>Discoba</taxon>
        <taxon>Euglenozoa</taxon>
        <taxon>Kinetoplastea</taxon>
        <taxon>Metakinetoplastina</taxon>
        <taxon>Trypanosomatida</taxon>
        <taxon>Trypanosomatidae</taxon>
        <taxon>Trypanosoma</taxon>
        <taxon>Schizotrypanum</taxon>
    </lineage>
</organism>
<gene>
    <name evidence="2" type="ORF">Tc00.1047053503713.50</name>
</gene>
<accession>Q4CQR9</accession>
<reference evidence="2 3" key="1">
    <citation type="journal article" date="2005" name="Science">
        <title>The genome sequence of Trypanosoma cruzi, etiologic agent of Chagas disease.</title>
        <authorList>
            <person name="El-Sayed N.M."/>
            <person name="Myler P.J."/>
            <person name="Bartholomeu D.C."/>
            <person name="Nilsson D."/>
            <person name="Aggarwal G."/>
            <person name="Tran A.N."/>
            <person name="Ghedin E."/>
            <person name="Worthey E.A."/>
            <person name="Delcher A.L."/>
            <person name="Blandin G."/>
            <person name="Westenberger S.J."/>
            <person name="Caler E."/>
            <person name="Cerqueira G.C."/>
            <person name="Branche C."/>
            <person name="Haas B."/>
            <person name="Anupama A."/>
            <person name="Arner E."/>
            <person name="Aslund L."/>
            <person name="Attipoe P."/>
            <person name="Bontempi E."/>
            <person name="Bringaud F."/>
            <person name="Burton P."/>
            <person name="Cadag E."/>
            <person name="Campbell D.A."/>
            <person name="Carrington M."/>
            <person name="Crabtree J."/>
            <person name="Darban H."/>
            <person name="da Silveira J.F."/>
            <person name="de Jong P."/>
            <person name="Edwards K."/>
            <person name="Englund P.T."/>
            <person name="Fazelina G."/>
            <person name="Feldblyum T."/>
            <person name="Ferella M."/>
            <person name="Frasch A.C."/>
            <person name="Gull K."/>
            <person name="Horn D."/>
            <person name="Hou L."/>
            <person name="Huang Y."/>
            <person name="Kindlund E."/>
            <person name="Klingbeil M."/>
            <person name="Kluge S."/>
            <person name="Koo H."/>
            <person name="Lacerda D."/>
            <person name="Levin M.J."/>
            <person name="Lorenzi H."/>
            <person name="Louie T."/>
            <person name="Machado C.R."/>
            <person name="McCulloch R."/>
            <person name="McKenna A."/>
            <person name="Mizuno Y."/>
            <person name="Mottram J.C."/>
            <person name="Nelson S."/>
            <person name="Ochaya S."/>
            <person name="Osoegawa K."/>
            <person name="Pai G."/>
            <person name="Parsons M."/>
            <person name="Pentony M."/>
            <person name="Pettersson U."/>
            <person name="Pop M."/>
            <person name="Ramirez J.L."/>
            <person name="Rinta J."/>
            <person name="Robertson L."/>
            <person name="Salzberg S.L."/>
            <person name="Sanchez D.O."/>
            <person name="Seyler A."/>
            <person name="Sharma R."/>
            <person name="Shetty J."/>
            <person name="Simpson A.J."/>
            <person name="Sisk E."/>
            <person name="Tammi M.T."/>
            <person name="Tarleton R."/>
            <person name="Teixeira S."/>
            <person name="Van Aken S."/>
            <person name="Vogt C."/>
            <person name="Ward P.N."/>
            <person name="Wickstead B."/>
            <person name="Wortman J."/>
            <person name="White O."/>
            <person name="Fraser C.M."/>
            <person name="Stuart K.D."/>
            <person name="Andersson B."/>
        </authorList>
    </citation>
    <scope>NUCLEOTIDE SEQUENCE [LARGE SCALE GENOMIC DNA]</scope>
    <source>
        <strain evidence="2 3">CL Brener</strain>
    </source>
</reference>
<dbReference type="AlphaFoldDB" id="Q4CQR9"/>
<sequence length="152" mass="16192">MLSRVAAVMAPRTHNRRRVTGSSGRRREGRESEPQRLNMSRHVFTFAVPLPVVVMVCCEVGGARAAEGNVRDTVVALMGIKKEQLDKWKDVSNAGGKYGSLRGPSLVEMQGHVFAISEADCRDGGNCSDASFTGVASKYLGLGGVAGPTEIS</sequence>
<dbReference type="RefSeq" id="XP_804476.1">
    <property type="nucleotide sequence ID" value="XM_799383.1"/>
</dbReference>
<dbReference type="SUPFAM" id="SSF50939">
    <property type="entry name" value="Sialidases"/>
    <property type="match status" value="1"/>
</dbReference>
<dbReference type="InParanoid" id="Q4CQR9"/>
<comment type="caution">
    <text evidence="2">The sequence shown here is derived from an EMBL/GenBank/DDBJ whole genome shotgun (WGS) entry which is preliminary data.</text>
</comment>
<evidence type="ECO:0000313" key="2">
    <source>
        <dbReference type="EMBL" id="EAN82625.1"/>
    </source>
</evidence>
<evidence type="ECO:0000313" key="3">
    <source>
        <dbReference type="Proteomes" id="UP000002296"/>
    </source>
</evidence>
<dbReference type="InterPro" id="IPR036278">
    <property type="entry name" value="Sialidase_sf"/>
</dbReference>
<dbReference type="GeneID" id="3533939"/>
<feature type="region of interest" description="Disordered" evidence="1">
    <location>
        <begin position="1"/>
        <end position="36"/>
    </location>
</feature>